<dbReference type="OrthoDB" id="5365516at2"/>
<gene>
    <name evidence="1" type="ORF">LPB137_01840</name>
</gene>
<reference evidence="1 2" key="1">
    <citation type="submission" date="2017-01" db="EMBL/GenBank/DDBJ databases">
        <title>Genome sequencing of Arcobacter sp. LPB0137.</title>
        <authorList>
            <person name="Lee G.-W."/>
            <person name="Yi H."/>
        </authorList>
    </citation>
    <scope>NUCLEOTIDE SEQUENCE [LARGE SCALE GENOMIC DNA]</scope>
    <source>
        <strain evidence="1 2">LPB0137</strain>
    </source>
</reference>
<keyword evidence="2" id="KW-1185">Reference proteome</keyword>
<proteinExistence type="predicted"/>
<sequence>MKRNYWPLFFIGIFLFTFSLIVWTVMSAVKNPVNEDESFLRTYQDVDTNYNDIMNSNQIFLNKYDFTLVINDEKFGLTTEDIKFSQRVLEKHSKHKNLLKYDKQNDIKLFVIDKITKEKKAIDIVLKITMSSSNKFDILLKNENFTNTQNEYNTNFKIIEENNWNITGTFKVDGLTGSIYIKTNAI</sequence>
<accession>A0A1P8KJF1</accession>
<dbReference type="Proteomes" id="UP000186074">
    <property type="component" value="Chromosome"/>
</dbReference>
<evidence type="ECO:0000313" key="1">
    <source>
        <dbReference type="EMBL" id="APW64670.1"/>
    </source>
</evidence>
<name>A0A1P8KJF1_9BACT</name>
<dbReference type="EMBL" id="CP019070">
    <property type="protein sequence ID" value="APW64670.1"/>
    <property type="molecule type" value="Genomic_DNA"/>
</dbReference>
<dbReference type="KEGG" id="alp:LPB137_01840"/>
<organism evidence="1 2">
    <name type="scientific">Poseidonibacter parvus</name>
    <dbReference type="NCBI Taxonomy" id="1850254"/>
    <lineage>
        <taxon>Bacteria</taxon>
        <taxon>Pseudomonadati</taxon>
        <taxon>Campylobacterota</taxon>
        <taxon>Epsilonproteobacteria</taxon>
        <taxon>Campylobacterales</taxon>
        <taxon>Arcobacteraceae</taxon>
        <taxon>Poseidonibacter</taxon>
    </lineage>
</organism>
<dbReference type="AlphaFoldDB" id="A0A1P8KJF1"/>
<dbReference type="STRING" id="1850254.LPB137_01840"/>
<evidence type="ECO:0000313" key="2">
    <source>
        <dbReference type="Proteomes" id="UP000186074"/>
    </source>
</evidence>
<evidence type="ECO:0008006" key="3">
    <source>
        <dbReference type="Google" id="ProtNLM"/>
    </source>
</evidence>
<protein>
    <recommendedName>
        <fullName evidence="3">Cytochrome c oxidase-associated protein CcoH</fullName>
    </recommendedName>
</protein>